<feature type="region of interest" description="Disordered" evidence="1">
    <location>
        <begin position="83"/>
        <end position="150"/>
    </location>
</feature>
<sequence>MVTMPSDCVVLRRCSLSGKYRQPHTSTVHVSLRRPRELCFDPIQAMQSFSLSAKPSNHLPISSSPISHSPLSRPLTVFPYANQASPARPCQNQTRLPSSSPSLPKPAVPYHTNAQNGHKCSQTSTTSPQTSQDLQEQKDHIPRVKKTSSIDRCGTRTHSLTLAIYGSESRIYPIRLRRGARYHCANRPISVVTTALEQYILHVQRDCSHRRFHGRH</sequence>
<protein>
    <submittedName>
        <fullName evidence="2">Uncharacterized protein</fullName>
    </submittedName>
</protein>
<feature type="compositionally biased region" description="Low complexity" evidence="1">
    <location>
        <begin position="121"/>
        <end position="132"/>
    </location>
</feature>
<dbReference type="Proteomes" id="UP001363622">
    <property type="component" value="Unassembled WGS sequence"/>
</dbReference>
<comment type="caution">
    <text evidence="2">The sequence shown here is derived from an EMBL/GenBank/DDBJ whole genome shotgun (WGS) entry which is preliminary data.</text>
</comment>
<gene>
    <name evidence="2" type="ORF">IWZ03DRAFT_234054</name>
</gene>
<dbReference type="EMBL" id="JBBPHU010000008">
    <property type="protein sequence ID" value="KAK7515010.1"/>
    <property type="molecule type" value="Genomic_DNA"/>
</dbReference>
<accession>A0ABR1KL96</accession>
<evidence type="ECO:0000313" key="2">
    <source>
        <dbReference type="EMBL" id="KAK7515010.1"/>
    </source>
</evidence>
<feature type="compositionally biased region" description="Polar residues" evidence="1">
    <location>
        <begin position="83"/>
        <end position="95"/>
    </location>
</feature>
<name>A0ABR1KL96_9PEZI</name>
<keyword evidence="3" id="KW-1185">Reference proteome</keyword>
<evidence type="ECO:0000313" key="3">
    <source>
        <dbReference type="Proteomes" id="UP001363622"/>
    </source>
</evidence>
<evidence type="ECO:0000256" key="1">
    <source>
        <dbReference type="SAM" id="MobiDB-lite"/>
    </source>
</evidence>
<proteinExistence type="predicted"/>
<organism evidence="2 3">
    <name type="scientific">Phyllosticta citriasiana</name>
    <dbReference type="NCBI Taxonomy" id="595635"/>
    <lineage>
        <taxon>Eukaryota</taxon>
        <taxon>Fungi</taxon>
        <taxon>Dikarya</taxon>
        <taxon>Ascomycota</taxon>
        <taxon>Pezizomycotina</taxon>
        <taxon>Dothideomycetes</taxon>
        <taxon>Dothideomycetes incertae sedis</taxon>
        <taxon>Botryosphaeriales</taxon>
        <taxon>Phyllostictaceae</taxon>
        <taxon>Phyllosticta</taxon>
    </lineage>
</organism>
<reference evidence="2 3" key="1">
    <citation type="submission" date="2024-04" db="EMBL/GenBank/DDBJ databases">
        <title>Phyllosticta paracitricarpa is synonymous to the EU quarantine fungus P. citricarpa based on phylogenomic analyses.</title>
        <authorList>
            <consortium name="Lawrence Berkeley National Laboratory"/>
            <person name="Van Ingen-Buijs V.A."/>
            <person name="Van Westerhoven A.C."/>
            <person name="Haridas S."/>
            <person name="Skiadas P."/>
            <person name="Martin F."/>
            <person name="Groenewald J.Z."/>
            <person name="Crous P.W."/>
            <person name="Seidl M.F."/>
        </authorList>
    </citation>
    <scope>NUCLEOTIDE SEQUENCE [LARGE SCALE GENOMIC DNA]</scope>
    <source>
        <strain evidence="2 3">CBS 123371</strain>
    </source>
</reference>